<feature type="transmembrane region" description="Helical" evidence="1">
    <location>
        <begin position="73"/>
        <end position="92"/>
    </location>
</feature>
<proteinExistence type="predicted"/>
<evidence type="ECO:0000313" key="2">
    <source>
        <dbReference type="EMBL" id="MBA6156468.1"/>
    </source>
</evidence>
<comment type="caution">
    <text evidence="2">The sequence shown here is derived from an EMBL/GenBank/DDBJ whole genome shotgun (WGS) entry which is preliminary data.</text>
</comment>
<feature type="transmembrane region" description="Helical" evidence="1">
    <location>
        <begin position="43"/>
        <end position="61"/>
    </location>
</feature>
<dbReference type="RefSeq" id="WP_182124972.1">
    <property type="nucleotide sequence ID" value="NZ_JACGLS010000003.1"/>
</dbReference>
<sequence length="270" mass="31219">MRFLQQLFNFYINASIHVALAVYALVRITALYFDLPYNVPLDYFIFFGTITGYNFVKYAGVAKLHHRSLATHLKVIQIFSLICFLLLCYYAWQLSIKTLLLFVPLGVLTLLYAIPFLSGFQKNLRSIGYLKIIIVALVWVGATVFVPVLDVKEEFTNQLCLTAVQRFFLVVVLILPFDIRDMKYDSISLQTIPRKIGIQKTKMLGYVLLSICLILEFIITSNIGYRTLFIVFSLLIFILLMKASENQSRYYSSFFVEALPIIWWILLLIV</sequence>
<dbReference type="Proteomes" id="UP000563906">
    <property type="component" value="Unassembled WGS sequence"/>
</dbReference>
<feature type="transmembrane region" description="Helical" evidence="1">
    <location>
        <begin position="225"/>
        <end position="243"/>
    </location>
</feature>
<feature type="transmembrane region" description="Helical" evidence="1">
    <location>
        <begin position="98"/>
        <end position="117"/>
    </location>
</feature>
<keyword evidence="3" id="KW-1185">Reference proteome</keyword>
<feature type="transmembrane region" description="Helical" evidence="1">
    <location>
        <begin position="250"/>
        <end position="269"/>
    </location>
</feature>
<feature type="transmembrane region" description="Helical" evidence="1">
    <location>
        <begin position="203"/>
        <end position="219"/>
    </location>
</feature>
<keyword evidence="1" id="KW-1133">Transmembrane helix</keyword>
<gene>
    <name evidence="2" type="ORF">H3Z83_08085</name>
</gene>
<protein>
    <recommendedName>
        <fullName evidence="4">Prenyltransferase</fullName>
    </recommendedName>
</protein>
<name>A0A839AQ40_9FLAO</name>
<keyword evidence="1" id="KW-0472">Membrane</keyword>
<keyword evidence="1" id="KW-0812">Transmembrane</keyword>
<feature type="transmembrane region" description="Helical" evidence="1">
    <location>
        <begin position="155"/>
        <end position="177"/>
    </location>
</feature>
<reference evidence="2 3" key="1">
    <citation type="submission" date="2020-07" db="EMBL/GenBank/DDBJ databases">
        <title>Bacterium isolated from marine sediment.</title>
        <authorList>
            <person name="Shang D."/>
            <person name="Du Z.-J."/>
        </authorList>
    </citation>
    <scope>NUCLEOTIDE SEQUENCE [LARGE SCALE GENOMIC DNA]</scope>
    <source>
        <strain evidence="2 3">S7007</strain>
    </source>
</reference>
<dbReference type="AlphaFoldDB" id="A0A839AQ40"/>
<evidence type="ECO:0008006" key="4">
    <source>
        <dbReference type="Google" id="ProtNLM"/>
    </source>
</evidence>
<evidence type="ECO:0000256" key="1">
    <source>
        <dbReference type="SAM" id="Phobius"/>
    </source>
</evidence>
<organism evidence="2 3">
    <name type="scientific">Tenacibaculum pelagium</name>
    <dbReference type="NCBI Taxonomy" id="2759527"/>
    <lineage>
        <taxon>Bacteria</taxon>
        <taxon>Pseudomonadati</taxon>
        <taxon>Bacteroidota</taxon>
        <taxon>Flavobacteriia</taxon>
        <taxon>Flavobacteriales</taxon>
        <taxon>Flavobacteriaceae</taxon>
        <taxon>Tenacibaculum</taxon>
    </lineage>
</organism>
<feature type="transmembrane region" description="Helical" evidence="1">
    <location>
        <begin position="129"/>
        <end position="149"/>
    </location>
</feature>
<evidence type="ECO:0000313" key="3">
    <source>
        <dbReference type="Proteomes" id="UP000563906"/>
    </source>
</evidence>
<accession>A0A839AQ40</accession>
<dbReference type="EMBL" id="JACGLS010000003">
    <property type="protein sequence ID" value="MBA6156468.1"/>
    <property type="molecule type" value="Genomic_DNA"/>
</dbReference>
<feature type="transmembrane region" description="Helical" evidence="1">
    <location>
        <begin position="7"/>
        <end position="31"/>
    </location>
</feature>